<reference evidence="1" key="1">
    <citation type="submission" date="2023-10" db="EMBL/GenBank/DDBJ databases">
        <authorList>
            <person name="Rodriguez Cubillos JULIANA M."/>
            <person name="De Vega J."/>
        </authorList>
    </citation>
    <scope>NUCLEOTIDE SEQUENCE</scope>
</reference>
<keyword evidence="2" id="KW-1185">Reference proteome</keyword>
<dbReference type="Proteomes" id="UP001177021">
    <property type="component" value="Unassembled WGS sequence"/>
</dbReference>
<accession>A0ACB0KUD7</accession>
<organism evidence="1 2">
    <name type="scientific">Trifolium pratense</name>
    <name type="common">Red clover</name>
    <dbReference type="NCBI Taxonomy" id="57577"/>
    <lineage>
        <taxon>Eukaryota</taxon>
        <taxon>Viridiplantae</taxon>
        <taxon>Streptophyta</taxon>
        <taxon>Embryophyta</taxon>
        <taxon>Tracheophyta</taxon>
        <taxon>Spermatophyta</taxon>
        <taxon>Magnoliopsida</taxon>
        <taxon>eudicotyledons</taxon>
        <taxon>Gunneridae</taxon>
        <taxon>Pentapetalae</taxon>
        <taxon>rosids</taxon>
        <taxon>fabids</taxon>
        <taxon>Fabales</taxon>
        <taxon>Fabaceae</taxon>
        <taxon>Papilionoideae</taxon>
        <taxon>50 kb inversion clade</taxon>
        <taxon>NPAAA clade</taxon>
        <taxon>Hologalegina</taxon>
        <taxon>IRL clade</taxon>
        <taxon>Trifolieae</taxon>
        <taxon>Trifolium</taxon>
    </lineage>
</organism>
<evidence type="ECO:0000313" key="2">
    <source>
        <dbReference type="Proteomes" id="UP001177021"/>
    </source>
</evidence>
<name>A0ACB0KUD7_TRIPR</name>
<comment type="caution">
    <text evidence="1">The sequence shown here is derived from an EMBL/GenBank/DDBJ whole genome shotgun (WGS) entry which is preliminary data.</text>
</comment>
<protein>
    <submittedName>
        <fullName evidence="1">Uncharacterized protein</fullName>
    </submittedName>
</protein>
<sequence length="85" mass="9765">MGGVVRIKYSLFGFFIFFLPFVSDMYDCRYIIMCSLTFKLMNIAIVIMPSASNKHGWLYYHSVKVLDMIGLKLSALNQIKLSSRA</sequence>
<evidence type="ECO:0000313" key="1">
    <source>
        <dbReference type="EMBL" id="CAJ2659493.1"/>
    </source>
</evidence>
<dbReference type="EMBL" id="CASHSV030000311">
    <property type="protein sequence ID" value="CAJ2659493.1"/>
    <property type="molecule type" value="Genomic_DNA"/>
</dbReference>
<gene>
    <name evidence="1" type="ORF">MILVUS5_LOCUS25661</name>
</gene>
<proteinExistence type="predicted"/>